<sequence>RTAVFDRNHFECDMNWAWEDVIDGDKGLIKDDKVTVEIHFSITSMKGVRLSPRIDFTDPTYPRHDATLIIDGEKFHVSKTRLSDYSLLLLVVLRRFRGLEQEGIRAEGGRSKGVPPAPAIHASFQQDDLG</sequence>
<organism evidence="2 3">
    <name type="scientific">Pristionchus entomophagus</name>
    <dbReference type="NCBI Taxonomy" id="358040"/>
    <lineage>
        <taxon>Eukaryota</taxon>
        <taxon>Metazoa</taxon>
        <taxon>Ecdysozoa</taxon>
        <taxon>Nematoda</taxon>
        <taxon>Chromadorea</taxon>
        <taxon>Rhabditida</taxon>
        <taxon>Rhabditina</taxon>
        <taxon>Diplogasteromorpha</taxon>
        <taxon>Diplogasteroidea</taxon>
        <taxon>Neodiplogasteridae</taxon>
        <taxon>Pristionchus</taxon>
    </lineage>
</organism>
<feature type="non-terminal residue" evidence="2">
    <location>
        <position position="1"/>
    </location>
</feature>
<protein>
    <recommendedName>
        <fullName evidence="4">MATH domain-containing protein</fullName>
    </recommendedName>
</protein>
<dbReference type="PANTHER" id="PTHR47022">
    <property type="entry name" value="BTB AND MATH DOMAIN-CONTAINING PROTEIN 36-RELATED"/>
    <property type="match status" value="1"/>
</dbReference>
<dbReference type="PANTHER" id="PTHR47022:SF1">
    <property type="entry name" value="BTB AND MATH DOMAIN-CONTAINING PROTEIN 36-RELATED"/>
    <property type="match status" value="1"/>
</dbReference>
<accession>A0AAV5SXG5</accession>
<dbReference type="EMBL" id="BTSX01000003">
    <property type="protein sequence ID" value="GMS87472.1"/>
    <property type="molecule type" value="Genomic_DNA"/>
</dbReference>
<keyword evidence="3" id="KW-1185">Reference proteome</keyword>
<feature type="non-terminal residue" evidence="2">
    <location>
        <position position="130"/>
    </location>
</feature>
<dbReference type="Proteomes" id="UP001432027">
    <property type="component" value="Unassembled WGS sequence"/>
</dbReference>
<name>A0AAV5SXG5_9BILA</name>
<proteinExistence type="predicted"/>
<evidence type="ECO:0000313" key="2">
    <source>
        <dbReference type="EMBL" id="GMS87472.1"/>
    </source>
</evidence>
<feature type="region of interest" description="Disordered" evidence="1">
    <location>
        <begin position="104"/>
        <end position="130"/>
    </location>
</feature>
<evidence type="ECO:0008006" key="4">
    <source>
        <dbReference type="Google" id="ProtNLM"/>
    </source>
</evidence>
<comment type="caution">
    <text evidence="2">The sequence shown here is derived from an EMBL/GenBank/DDBJ whole genome shotgun (WGS) entry which is preliminary data.</text>
</comment>
<reference evidence="2" key="1">
    <citation type="submission" date="2023-10" db="EMBL/GenBank/DDBJ databases">
        <title>Genome assembly of Pristionchus species.</title>
        <authorList>
            <person name="Yoshida K."/>
            <person name="Sommer R.J."/>
        </authorList>
    </citation>
    <scope>NUCLEOTIDE SEQUENCE</scope>
    <source>
        <strain evidence="2">RS0144</strain>
    </source>
</reference>
<gene>
    <name evidence="2" type="ORF">PENTCL1PPCAC_9647</name>
</gene>
<evidence type="ECO:0000313" key="3">
    <source>
        <dbReference type="Proteomes" id="UP001432027"/>
    </source>
</evidence>
<evidence type="ECO:0000256" key="1">
    <source>
        <dbReference type="SAM" id="MobiDB-lite"/>
    </source>
</evidence>
<dbReference type="AlphaFoldDB" id="A0AAV5SXG5"/>